<dbReference type="PANTHER" id="PTHR35046">
    <property type="entry name" value="ZINC KNUCKLE (CCHC-TYPE) FAMILY PROTEIN"/>
    <property type="match status" value="1"/>
</dbReference>
<sequence>MAERNALNESESQQVAQYMEGLKPTIRDKIGVQMIKSVGDIRVTERCKVPFSIGKYRDEVYCDVVDMEACHLLFGRPWQYDTDAKHHGKKNMYRLVKEGVRYTPVPLSEKPKPKAVPKVEGKAFLIETHSEREIEADFKESKELHVLIVNDLPLQKQIVEVPEEVKPLLAEFEEIVPEELPDELPPMRDIQHQIDLMPGASLPNLPHYRMSPHESAILQEKVEELLRKGHIRESLSPCAVPALLTPKKDGSWRMCVDSRAINKITVGYKFPITRLDDMLDQLHGAVVFSMIDLRSGYHQIRIRPGDEWKTAFKTRDGLYEWLVMPFGLSNAPSTFMRLQNQIDQ</sequence>
<gene>
    <name evidence="9" type="ORF">CRG98_029406</name>
</gene>
<dbReference type="AlphaFoldDB" id="A0A2I0J1S8"/>
<evidence type="ECO:0000256" key="4">
    <source>
        <dbReference type="ARBA" id="ARBA00022722"/>
    </source>
</evidence>
<dbReference type="GO" id="GO:0003964">
    <property type="term" value="F:RNA-directed DNA polymerase activity"/>
    <property type="evidence" value="ECO:0007669"/>
    <property type="project" value="UniProtKB-KW"/>
</dbReference>
<dbReference type="SUPFAM" id="SSF56672">
    <property type="entry name" value="DNA/RNA polymerases"/>
    <property type="match status" value="1"/>
</dbReference>
<keyword evidence="1" id="KW-0645">Protease</keyword>
<dbReference type="GO" id="GO:0004519">
    <property type="term" value="F:endonuclease activity"/>
    <property type="evidence" value="ECO:0007669"/>
    <property type="project" value="UniProtKB-KW"/>
</dbReference>
<dbReference type="Pfam" id="PF00078">
    <property type="entry name" value="RVT_1"/>
    <property type="match status" value="1"/>
</dbReference>
<dbReference type="FunFam" id="3.10.10.10:FF:000007">
    <property type="entry name" value="Retrovirus-related Pol polyprotein from transposon 17.6-like Protein"/>
    <property type="match status" value="1"/>
</dbReference>
<dbReference type="CDD" id="cd01647">
    <property type="entry name" value="RT_LTR"/>
    <property type="match status" value="1"/>
</dbReference>
<evidence type="ECO:0000313" key="10">
    <source>
        <dbReference type="Proteomes" id="UP000233551"/>
    </source>
</evidence>
<evidence type="ECO:0000256" key="6">
    <source>
        <dbReference type="ARBA" id="ARBA00022801"/>
    </source>
</evidence>
<keyword evidence="10" id="KW-1185">Reference proteome</keyword>
<accession>A0A2I0J1S8</accession>
<keyword evidence="3" id="KW-0548">Nucleotidyltransferase</keyword>
<keyword evidence="7" id="KW-0695">RNA-directed DNA polymerase</keyword>
<evidence type="ECO:0000259" key="8">
    <source>
        <dbReference type="Pfam" id="PF00078"/>
    </source>
</evidence>
<evidence type="ECO:0000256" key="1">
    <source>
        <dbReference type="ARBA" id="ARBA00022670"/>
    </source>
</evidence>
<evidence type="ECO:0000256" key="7">
    <source>
        <dbReference type="ARBA" id="ARBA00022918"/>
    </source>
</evidence>
<keyword evidence="2" id="KW-0808">Transferase</keyword>
<dbReference type="EMBL" id="PGOL01002141">
    <property type="protein sequence ID" value="PKI50197.1"/>
    <property type="molecule type" value="Genomic_DNA"/>
</dbReference>
<dbReference type="InterPro" id="IPR043502">
    <property type="entry name" value="DNA/RNA_pol_sf"/>
</dbReference>
<keyword evidence="4" id="KW-0540">Nuclease</keyword>
<feature type="domain" description="Reverse transcriptase" evidence="8">
    <location>
        <begin position="246"/>
        <end position="343"/>
    </location>
</feature>
<comment type="caution">
    <text evidence="9">The sequence shown here is derived from an EMBL/GenBank/DDBJ whole genome shotgun (WGS) entry which is preliminary data.</text>
</comment>
<evidence type="ECO:0000313" key="9">
    <source>
        <dbReference type="EMBL" id="PKI50197.1"/>
    </source>
</evidence>
<dbReference type="Proteomes" id="UP000233551">
    <property type="component" value="Unassembled WGS sequence"/>
</dbReference>
<evidence type="ECO:0000256" key="3">
    <source>
        <dbReference type="ARBA" id="ARBA00022695"/>
    </source>
</evidence>
<dbReference type="GO" id="GO:0008233">
    <property type="term" value="F:peptidase activity"/>
    <property type="evidence" value="ECO:0007669"/>
    <property type="project" value="UniProtKB-KW"/>
</dbReference>
<evidence type="ECO:0000256" key="5">
    <source>
        <dbReference type="ARBA" id="ARBA00022759"/>
    </source>
</evidence>
<organism evidence="9 10">
    <name type="scientific">Punica granatum</name>
    <name type="common">Pomegranate</name>
    <dbReference type="NCBI Taxonomy" id="22663"/>
    <lineage>
        <taxon>Eukaryota</taxon>
        <taxon>Viridiplantae</taxon>
        <taxon>Streptophyta</taxon>
        <taxon>Embryophyta</taxon>
        <taxon>Tracheophyta</taxon>
        <taxon>Spermatophyta</taxon>
        <taxon>Magnoliopsida</taxon>
        <taxon>eudicotyledons</taxon>
        <taxon>Gunneridae</taxon>
        <taxon>Pentapetalae</taxon>
        <taxon>rosids</taxon>
        <taxon>malvids</taxon>
        <taxon>Myrtales</taxon>
        <taxon>Lythraceae</taxon>
        <taxon>Punica</taxon>
    </lineage>
</organism>
<name>A0A2I0J1S8_PUNGR</name>
<keyword evidence="6" id="KW-0378">Hydrolase</keyword>
<reference evidence="9 10" key="1">
    <citation type="submission" date="2017-11" db="EMBL/GenBank/DDBJ databases">
        <title>De-novo sequencing of pomegranate (Punica granatum L.) genome.</title>
        <authorList>
            <person name="Akparov Z."/>
            <person name="Amiraslanov A."/>
            <person name="Hajiyeva S."/>
            <person name="Abbasov M."/>
            <person name="Kaur K."/>
            <person name="Hamwieh A."/>
            <person name="Solovyev V."/>
            <person name="Salamov A."/>
            <person name="Braich B."/>
            <person name="Kosarev P."/>
            <person name="Mahmoud A."/>
            <person name="Hajiyev E."/>
            <person name="Babayeva S."/>
            <person name="Izzatullayeva V."/>
            <person name="Mammadov A."/>
            <person name="Mammadov A."/>
            <person name="Sharifova S."/>
            <person name="Ojaghi J."/>
            <person name="Eynullazada K."/>
            <person name="Bayramov B."/>
            <person name="Abdulazimova A."/>
            <person name="Shahmuradov I."/>
        </authorList>
    </citation>
    <scope>NUCLEOTIDE SEQUENCE [LARGE SCALE GENOMIC DNA]</scope>
    <source>
        <strain evidence="10">cv. AG2017</strain>
        <tissue evidence="9">Leaf</tissue>
    </source>
</reference>
<protein>
    <recommendedName>
        <fullName evidence="8">Reverse transcriptase domain-containing protein</fullName>
    </recommendedName>
</protein>
<dbReference type="InterPro" id="IPR000477">
    <property type="entry name" value="RT_dom"/>
</dbReference>
<proteinExistence type="predicted"/>
<keyword evidence="5" id="KW-0255">Endonuclease</keyword>
<dbReference type="STRING" id="22663.A0A2I0J1S8"/>
<dbReference type="Gene3D" id="3.10.10.10">
    <property type="entry name" value="HIV Type 1 Reverse Transcriptase, subunit A, domain 1"/>
    <property type="match status" value="1"/>
</dbReference>
<evidence type="ECO:0000256" key="2">
    <source>
        <dbReference type="ARBA" id="ARBA00022679"/>
    </source>
</evidence>
<dbReference type="GO" id="GO:0006508">
    <property type="term" value="P:proteolysis"/>
    <property type="evidence" value="ECO:0007669"/>
    <property type="project" value="UniProtKB-KW"/>
</dbReference>
<dbReference type="PANTHER" id="PTHR35046:SF18">
    <property type="entry name" value="RNA-DIRECTED DNA POLYMERASE"/>
    <property type="match status" value="1"/>
</dbReference>